<keyword evidence="4" id="KW-1003">Cell membrane</keyword>
<feature type="transmembrane region" description="Helical" evidence="10">
    <location>
        <begin position="238"/>
        <end position="258"/>
    </location>
</feature>
<protein>
    <recommendedName>
        <fullName evidence="10">Bidirectional sugar transporter SWEET</fullName>
    </recommendedName>
</protein>
<accession>A0A445M9F5</accession>
<comment type="function">
    <text evidence="10">Mediates both low-affinity uptake and efflux of sugar across the membrane.</text>
</comment>
<name>A0A445M9F5_ENSVE</name>
<keyword evidence="7" id="KW-0677">Repeat</keyword>
<keyword evidence="8 10" id="KW-1133">Transmembrane helix</keyword>
<evidence type="ECO:0000256" key="2">
    <source>
        <dbReference type="ARBA" id="ARBA00007809"/>
    </source>
</evidence>
<evidence type="ECO:0000256" key="8">
    <source>
        <dbReference type="ARBA" id="ARBA00022989"/>
    </source>
</evidence>
<dbReference type="AlphaFoldDB" id="A0A445M9F5"/>
<evidence type="ECO:0000256" key="3">
    <source>
        <dbReference type="ARBA" id="ARBA00022448"/>
    </source>
</evidence>
<feature type="transmembrane region" description="Helical" evidence="10">
    <location>
        <begin position="124"/>
        <end position="147"/>
    </location>
</feature>
<feature type="transmembrane region" description="Helical" evidence="10">
    <location>
        <begin position="197"/>
        <end position="218"/>
    </location>
</feature>
<dbReference type="GO" id="GO:0051119">
    <property type="term" value="F:sugar transmembrane transporter activity"/>
    <property type="evidence" value="ECO:0007669"/>
    <property type="project" value="InterPro"/>
</dbReference>
<dbReference type="GO" id="GO:0005886">
    <property type="term" value="C:plasma membrane"/>
    <property type="evidence" value="ECO:0007669"/>
    <property type="project" value="UniProtKB-SubCell"/>
</dbReference>
<feature type="compositionally biased region" description="Low complexity" evidence="11">
    <location>
        <begin position="320"/>
        <end position="330"/>
    </location>
</feature>
<keyword evidence="9 10" id="KW-0472">Membrane</keyword>
<evidence type="ECO:0000256" key="6">
    <source>
        <dbReference type="ARBA" id="ARBA00022692"/>
    </source>
</evidence>
<comment type="subcellular location">
    <subcellularLocation>
        <location evidence="1">Cell membrane</location>
        <topology evidence="1">Multi-pass membrane protein</topology>
    </subcellularLocation>
</comment>
<feature type="non-terminal residue" evidence="12">
    <location>
        <position position="1"/>
    </location>
</feature>
<comment type="similarity">
    <text evidence="2 10">Belongs to the SWEET sugar transporter family.</text>
</comment>
<dbReference type="FunFam" id="1.20.1280.290:FF:000001">
    <property type="entry name" value="Bidirectional sugar transporter SWEET"/>
    <property type="match status" value="1"/>
</dbReference>
<dbReference type="Pfam" id="PF03083">
    <property type="entry name" value="MtN3_slv"/>
    <property type="match status" value="2"/>
</dbReference>
<dbReference type="PANTHER" id="PTHR10791:SF130">
    <property type="entry name" value="BIDIRECTIONAL SUGAR TRANSPORTER SWEET6-RELATED"/>
    <property type="match status" value="1"/>
</dbReference>
<dbReference type="InterPro" id="IPR004316">
    <property type="entry name" value="SWEET_rpt"/>
</dbReference>
<evidence type="ECO:0000256" key="7">
    <source>
        <dbReference type="ARBA" id="ARBA00022737"/>
    </source>
</evidence>
<sequence length="330" mass="35988">YHHGVGKMVVSADTIRTSVGIIGRPVYCFFEKYDAGNATALVLFFSPAPTFRRIWKSRSVEQFPATPYLATLLNCTMWVLYGLPMVHPHSTLVLTINVSGLVIELVYVLVFLGCSHGDQRRRVLLVLLLEIAFVGAVGALILTLVHSHERRSLIAGVLCVVFGTGMYAAPLAAMVGLDLDGLQRQVIRTRSVEFMPLPLSLASFLNGLCWTTYATIRFDLFITVSRSSSSQSLMLDNSIPNGLGVAFAVAQLTLHMVYHGSTARQKKGGRREAEIGTVKPNGSLEEEPANGVRVDSGVVSVEVTNKSSMGTNKNLERVSRSSLRSLMSSR</sequence>
<dbReference type="InterPro" id="IPR047664">
    <property type="entry name" value="SWEET"/>
</dbReference>
<keyword evidence="6 10" id="KW-0812">Transmembrane</keyword>
<evidence type="ECO:0000256" key="1">
    <source>
        <dbReference type="ARBA" id="ARBA00004651"/>
    </source>
</evidence>
<evidence type="ECO:0000256" key="10">
    <source>
        <dbReference type="RuleBase" id="RU910715"/>
    </source>
</evidence>
<feature type="transmembrane region" description="Helical" evidence="10">
    <location>
        <begin position="67"/>
        <end position="86"/>
    </location>
</feature>
<organism evidence="12">
    <name type="scientific">Ensete ventricosum</name>
    <name type="common">Abyssinian banana</name>
    <name type="synonym">Musa ensete</name>
    <dbReference type="NCBI Taxonomy" id="4639"/>
    <lineage>
        <taxon>Eukaryota</taxon>
        <taxon>Viridiplantae</taxon>
        <taxon>Streptophyta</taxon>
        <taxon>Embryophyta</taxon>
        <taxon>Tracheophyta</taxon>
        <taxon>Spermatophyta</taxon>
        <taxon>Magnoliopsida</taxon>
        <taxon>Liliopsida</taxon>
        <taxon>Zingiberales</taxon>
        <taxon>Musaceae</taxon>
        <taxon>Ensete</taxon>
    </lineage>
</organism>
<evidence type="ECO:0000256" key="5">
    <source>
        <dbReference type="ARBA" id="ARBA00022597"/>
    </source>
</evidence>
<gene>
    <name evidence="12" type="ORF">BHM03_00001997</name>
</gene>
<dbReference type="EMBL" id="KV875468">
    <property type="protein sequence ID" value="RZR70872.1"/>
    <property type="molecule type" value="Genomic_DNA"/>
</dbReference>
<evidence type="ECO:0000256" key="9">
    <source>
        <dbReference type="ARBA" id="ARBA00023136"/>
    </source>
</evidence>
<evidence type="ECO:0000256" key="4">
    <source>
        <dbReference type="ARBA" id="ARBA00022475"/>
    </source>
</evidence>
<feature type="compositionally biased region" description="Polar residues" evidence="11">
    <location>
        <begin position="304"/>
        <end position="313"/>
    </location>
</feature>
<dbReference type="Gene3D" id="1.20.1280.290">
    <property type="match status" value="2"/>
</dbReference>
<reference evidence="12" key="1">
    <citation type="journal article" date="2018" name="Data Brief">
        <title>Genome sequence data from 17 accessions of Ensete ventricosum, a staple food crop for millions in Ethiopia.</title>
        <authorList>
            <person name="Yemataw Z."/>
            <person name="Muzemil S."/>
            <person name="Ambachew D."/>
            <person name="Tripathi L."/>
            <person name="Tesfaye K."/>
            <person name="Chala A."/>
            <person name="Farbos A."/>
            <person name="O'Neill P."/>
            <person name="Moore K."/>
            <person name="Grant M."/>
            <person name="Studholme D.J."/>
        </authorList>
    </citation>
    <scope>NUCLEOTIDE SEQUENCE [LARGE SCALE GENOMIC DNA]</scope>
    <source>
        <tissue evidence="12">Leaf</tissue>
    </source>
</reference>
<feature type="region of interest" description="Disordered" evidence="11">
    <location>
        <begin position="303"/>
        <end position="330"/>
    </location>
</feature>
<feature type="transmembrane region" description="Helical" evidence="10">
    <location>
        <begin position="153"/>
        <end position="177"/>
    </location>
</feature>
<keyword evidence="5 10" id="KW-0762">Sugar transport</keyword>
<evidence type="ECO:0000313" key="12">
    <source>
        <dbReference type="EMBL" id="RZR70872.1"/>
    </source>
</evidence>
<dbReference type="PANTHER" id="PTHR10791">
    <property type="entry name" value="RAG1-ACTIVATING PROTEIN 1"/>
    <property type="match status" value="1"/>
</dbReference>
<evidence type="ECO:0000256" key="11">
    <source>
        <dbReference type="SAM" id="MobiDB-lite"/>
    </source>
</evidence>
<proteinExistence type="inferred from homology"/>
<feature type="region of interest" description="Disordered" evidence="11">
    <location>
        <begin position="265"/>
        <end position="291"/>
    </location>
</feature>
<dbReference type="Proteomes" id="UP000290560">
    <property type="component" value="Unassembled WGS sequence"/>
</dbReference>
<keyword evidence="3 10" id="KW-0813">Transport</keyword>
<feature type="transmembrane region" description="Helical" evidence="10">
    <location>
        <begin position="92"/>
        <end position="112"/>
    </location>
</feature>
<comment type="caution">
    <text evidence="10">Lacks conserved residue(s) required for the propagation of feature annotation.</text>
</comment>